<feature type="transmembrane region" description="Helical" evidence="2">
    <location>
        <begin position="277"/>
        <end position="296"/>
    </location>
</feature>
<name>H7EHY6_9SPIR</name>
<dbReference type="InterPro" id="IPR036457">
    <property type="entry name" value="PPM-type-like_dom_sf"/>
</dbReference>
<comment type="caution">
    <text evidence="4">The sequence shown here is derived from an EMBL/GenBank/DDBJ whole genome shotgun (WGS) entry which is preliminary data.</text>
</comment>
<gene>
    <name evidence="4" type="ORF">TresaDRAFT_2352</name>
</gene>
<feature type="transmembrane region" description="Helical" evidence="2">
    <location>
        <begin position="100"/>
        <end position="128"/>
    </location>
</feature>
<evidence type="ECO:0000256" key="2">
    <source>
        <dbReference type="SAM" id="Phobius"/>
    </source>
</evidence>
<proteinExistence type="predicted"/>
<feature type="transmembrane region" description="Helical" evidence="2">
    <location>
        <begin position="148"/>
        <end position="172"/>
    </location>
</feature>
<evidence type="ECO:0000313" key="5">
    <source>
        <dbReference type="Proteomes" id="UP000003571"/>
    </source>
</evidence>
<keyword evidence="5" id="KW-1185">Reference proteome</keyword>
<dbReference type="AlphaFoldDB" id="H7EHY6"/>
<evidence type="ECO:0000256" key="1">
    <source>
        <dbReference type="ARBA" id="ARBA00022801"/>
    </source>
</evidence>
<dbReference type="STRING" id="907348.TresaDRAFT_2352"/>
<dbReference type="InterPro" id="IPR001932">
    <property type="entry name" value="PPM-type_phosphatase-like_dom"/>
</dbReference>
<feature type="transmembrane region" description="Helical" evidence="2">
    <location>
        <begin position="238"/>
        <end position="265"/>
    </location>
</feature>
<dbReference type="EMBL" id="AGRW01000031">
    <property type="protein sequence ID" value="EIC02829.1"/>
    <property type="molecule type" value="Genomic_DNA"/>
</dbReference>
<dbReference type="SMART" id="SM00331">
    <property type="entry name" value="PP2C_SIG"/>
    <property type="match status" value="1"/>
</dbReference>
<dbReference type="PATRIC" id="fig|907348.3.peg.419"/>
<dbReference type="PANTHER" id="PTHR43156:SF2">
    <property type="entry name" value="STAGE II SPORULATION PROTEIN E"/>
    <property type="match status" value="1"/>
</dbReference>
<protein>
    <submittedName>
        <fullName evidence="4">Protein serine/threonine phosphatase</fullName>
    </submittedName>
</protein>
<keyword evidence="1" id="KW-0378">Hydrolase</keyword>
<evidence type="ECO:0000259" key="3">
    <source>
        <dbReference type="SMART" id="SM00331"/>
    </source>
</evidence>
<feature type="transmembrane region" description="Helical" evidence="2">
    <location>
        <begin position="6"/>
        <end position="22"/>
    </location>
</feature>
<dbReference type="PANTHER" id="PTHR43156">
    <property type="entry name" value="STAGE II SPORULATION PROTEIN E-RELATED"/>
    <property type="match status" value="1"/>
</dbReference>
<dbReference type="SUPFAM" id="SSF81606">
    <property type="entry name" value="PP2C-like"/>
    <property type="match status" value="1"/>
</dbReference>
<sequence length="721" mass="81526">MVYGVLNFVLAGLLMWLSYFVDRKIENKAINNPIVVMNSWLAFACVAMGVAVISSLSMAPERMTTFMGKCMYLCMGIYALHFCEYCIFFPSFDRPAGAKVGFWIGVAFCVWVVFAKIYAVNITSFLGLRIDAKSMFTGVLTNYFPYSWYNFYELFMTFCLPGLSIIIMLLRSENRTSRLDHQKTIITAGALVLSWICMKLVLSASERVPLFSSIVLCGFVFAQAFIVMAAVQNFLYDWYYLVGVFLKLLVCYVVPSLFVGLMFALLWKIHSTSPVKFTLALSVVIAGALSASYELGKLFRTHGGFRSNQYAAQFEEDLAAMDYSDDPSAIMKQMNDVFSKNIGMASFRCLIDMGNDEISSVYDPEGEKPLVYNVKDILFDTLLNMNAPIVLKSSVENGYHFLSIKKELLEFFRRTKTDALIILNEGRHILGAILLGAKSGGNIYTDYDYEIFSKLYSYFFVFGYYMKNIGNQEIVGTVNREIHMSEQIIESIQRNMDPIKNKKYDIGHLMIHAHNIGGEFIDFIKVSEDKHMFVMGDLSGKGISASMSMVIVKSIIRTYIADSTDFKALVEKVNKFIRFNLPKGTFMEGVFGLIDFADNTMYYINCGVPAMFLYTRAYNNVIEVQGEGHVLGFVKDISPYIKVKKIKLNPGDVLMTCTDGLVDSHSMRGEQFGKDRVQKTLMENTMTPSQNIAEITYGNLVEFVTTELEDDVSVLVIRLLR</sequence>
<evidence type="ECO:0000313" key="4">
    <source>
        <dbReference type="EMBL" id="EIC02829.1"/>
    </source>
</evidence>
<dbReference type="Proteomes" id="UP000003571">
    <property type="component" value="Unassembled WGS sequence"/>
</dbReference>
<feature type="transmembrane region" description="Helical" evidence="2">
    <location>
        <begin position="184"/>
        <end position="204"/>
    </location>
</feature>
<keyword evidence="2" id="KW-0812">Transmembrane</keyword>
<feature type="domain" description="PPM-type phosphatase" evidence="3">
    <location>
        <begin position="501"/>
        <end position="719"/>
    </location>
</feature>
<dbReference type="GO" id="GO:0016791">
    <property type="term" value="F:phosphatase activity"/>
    <property type="evidence" value="ECO:0007669"/>
    <property type="project" value="TreeGrafter"/>
</dbReference>
<dbReference type="Pfam" id="PF07228">
    <property type="entry name" value="SpoIIE"/>
    <property type="match status" value="1"/>
</dbReference>
<organism evidence="4 5">
    <name type="scientific">Treponema saccharophilum DSM 2985</name>
    <dbReference type="NCBI Taxonomy" id="907348"/>
    <lineage>
        <taxon>Bacteria</taxon>
        <taxon>Pseudomonadati</taxon>
        <taxon>Spirochaetota</taxon>
        <taxon>Spirochaetia</taxon>
        <taxon>Spirochaetales</taxon>
        <taxon>Treponemataceae</taxon>
        <taxon>Treponema</taxon>
    </lineage>
</organism>
<feature type="transmembrane region" description="Helical" evidence="2">
    <location>
        <begin position="34"/>
        <end position="54"/>
    </location>
</feature>
<dbReference type="OrthoDB" id="9773346at2"/>
<dbReference type="RefSeq" id="WP_004266595.1">
    <property type="nucleotide sequence ID" value="NZ_AGRW01000031.1"/>
</dbReference>
<dbReference type="InterPro" id="IPR052016">
    <property type="entry name" value="Bact_Sigma-Reg"/>
</dbReference>
<dbReference type="eggNOG" id="COG2208">
    <property type="taxonomic scope" value="Bacteria"/>
</dbReference>
<dbReference type="Gene3D" id="3.60.40.10">
    <property type="entry name" value="PPM-type phosphatase domain"/>
    <property type="match status" value="1"/>
</dbReference>
<reference evidence="4 5" key="1">
    <citation type="submission" date="2011-09" db="EMBL/GenBank/DDBJ databases">
        <title>The draft genome of Treponema saccharophilum DSM 2985.</title>
        <authorList>
            <consortium name="US DOE Joint Genome Institute (JGI-PGF)"/>
            <person name="Lucas S."/>
            <person name="Copeland A."/>
            <person name="Lapidus A."/>
            <person name="Glavina del Rio T."/>
            <person name="Dalin E."/>
            <person name="Tice H."/>
            <person name="Bruce D."/>
            <person name="Goodwin L."/>
            <person name="Pitluck S."/>
            <person name="Peters L."/>
            <person name="Kyrpides N."/>
            <person name="Mavromatis K."/>
            <person name="Ivanova N."/>
            <person name="Markowitz V."/>
            <person name="Cheng J.-F."/>
            <person name="Hugenholtz P."/>
            <person name="Woyke T."/>
            <person name="Wu D."/>
            <person name="Gronow S."/>
            <person name="Wellnitz S."/>
            <person name="Brambilla E."/>
            <person name="Klenk H.-P."/>
            <person name="Eisen J.A."/>
        </authorList>
    </citation>
    <scope>NUCLEOTIDE SEQUENCE [LARGE SCALE GENOMIC DNA]</scope>
    <source>
        <strain evidence="4 5">DSM 2985</strain>
    </source>
</reference>
<feature type="transmembrane region" description="Helical" evidence="2">
    <location>
        <begin position="66"/>
        <end position="88"/>
    </location>
</feature>
<keyword evidence="2" id="KW-0472">Membrane</keyword>
<feature type="transmembrane region" description="Helical" evidence="2">
    <location>
        <begin position="210"/>
        <end position="231"/>
    </location>
</feature>
<keyword evidence="2" id="KW-1133">Transmembrane helix</keyword>
<accession>H7EHY6</accession>